<feature type="transmembrane region" description="Helical" evidence="12">
    <location>
        <begin position="1628"/>
        <end position="1651"/>
    </location>
</feature>
<keyword evidence="6" id="KW-1278">Translocase</keyword>
<dbReference type="Gene3D" id="3.10.120.10">
    <property type="entry name" value="Cytochrome b5-like heme/steroid binding domain"/>
    <property type="match status" value="1"/>
</dbReference>
<dbReference type="InterPro" id="IPR004131">
    <property type="entry name" value="PPase-energised_H-pump"/>
</dbReference>
<evidence type="ECO:0000256" key="3">
    <source>
        <dbReference type="ARBA" id="ARBA00022448"/>
    </source>
</evidence>
<feature type="transmembrane region" description="Helical" evidence="12">
    <location>
        <begin position="642"/>
        <end position="666"/>
    </location>
</feature>
<keyword evidence="7 12" id="KW-1133">Transmembrane helix</keyword>
<dbReference type="GO" id="GO:0012505">
    <property type="term" value="C:endomembrane system"/>
    <property type="evidence" value="ECO:0007669"/>
    <property type="project" value="UniProtKB-SubCell"/>
</dbReference>
<feature type="transmembrane region" description="Helical" evidence="12">
    <location>
        <begin position="495"/>
        <end position="515"/>
    </location>
</feature>
<dbReference type="InterPro" id="IPR007434">
    <property type="entry name" value="FemAB-like"/>
</dbReference>
<evidence type="ECO:0000256" key="8">
    <source>
        <dbReference type="ARBA" id="ARBA00023065"/>
    </source>
</evidence>
<keyword evidence="8" id="KW-0406">Ion transport</keyword>
<dbReference type="InterPro" id="IPR001199">
    <property type="entry name" value="Cyt_B5-like_heme/steroid-bd"/>
</dbReference>
<keyword evidence="5" id="KW-0460">Magnesium</keyword>
<dbReference type="OrthoDB" id="416620at2759"/>
<feature type="transmembrane region" description="Helical" evidence="12">
    <location>
        <begin position="453"/>
        <end position="474"/>
    </location>
</feature>
<protein>
    <recommendedName>
        <fullName evidence="2">H(+)-exporting diphosphatase</fullName>
        <ecNumber evidence="2">7.1.3.1</ecNumber>
    </recommendedName>
</protein>
<feature type="transmembrane region" description="Helical" evidence="12">
    <location>
        <begin position="1902"/>
        <end position="1922"/>
    </location>
</feature>
<reference evidence="14 15" key="1">
    <citation type="submission" date="2016-02" db="EMBL/GenBank/DDBJ databases">
        <title>Genome analysis of coral dinoflagellate symbionts highlights evolutionary adaptations to a symbiotic lifestyle.</title>
        <authorList>
            <person name="Aranda M."/>
            <person name="Li Y."/>
            <person name="Liew Y.J."/>
            <person name="Baumgarten S."/>
            <person name="Simakov O."/>
            <person name="Wilson M."/>
            <person name="Piel J."/>
            <person name="Ashoor H."/>
            <person name="Bougouffa S."/>
            <person name="Bajic V.B."/>
            <person name="Ryu T."/>
            <person name="Ravasi T."/>
            <person name="Bayer T."/>
            <person name="Micklem G."/>
            <person name="Kim H."/>
            <person name="Bhak J."/>
            <person name="Lajeunesse T.C."/>
            <person name="Voolstra C.R."/>
        </authorList>
    </citation>
    <scope>NUCLEOTIDE SEQUENCE [LARGE SCALE GENOMIC DNA]</scope>
    <source>
        <strain evidence="14 15">CCMP2467</strain>
    </source>
</reference>
<dbReference type="Proteomes" id="UP000186817">
    <property type="component" value="Unassembled WGS sequence"/>
</dbReference>
<keyword evidence="3" id="KW-0813">Transport</keyword>
<organism evidence="14 15">
    <name type="scientific">Symbiodinium microadriaticum</name>
    <name type="common">Dinoflagellate</name>
    <name type="synonym">Zooxanthella microadriatica</name>
    <dbReference type="NCBI Taxonomy" id="2951"/>
    <lineage>
        <taxon>Eukaryota</taxon>
        <taxon>Sar</taxon>
        <taxon>Alveolata</taxon>
        <taxon>Dinophyceae</taxon>
        <taxon>Suessiales</taxon>
        <taxon>Symbiodiniaceae</taxon>
        <taxon>Symbiodinium</taxon>
    </lineage>
</organism>
<evidence type="ECO:0000256" key="6">
    <source>
        <dbReference type="ARBA" id="ARBA00022967"/>
    </source>
</evidence>
<sequence>MQDPELLSPDDSPFLEHQFLSGLEESGCVSLSRGWQPRFLLVAMLARDEEALLKKHLPAWKQVGDSFLLGLDSRTQDDSAAVALSLLAPKPLEVYHFDFDGFGSAKSKLLQESHVKFPDMAYVLVVEPDMMPKRAPFSREPLRSQEPVYALRRGGKESLGERLTDCVFRNDGNWYFRFRVHETPVYRNAGERGLPDEIKDTGWSVLELEGSSRDKASRQERIREELRLVRLDLKDHPGHPRLMYYLGVLQYDLAMELSSGGLAPEISEQWLHLGQLKFAIQALMDQHRGAPAMAAAWLYPGPRVLLLLVGAASAAGHEEAGTAAEPIQLYVDGLPKKTSSDPSCKAHPGCEHLAGNCCPTWDGLNLGCCFSWHSPLPTPPNYVDVADSSVPGPGGPYRQAIMRDPFSGVLEAETMQPIYLLPVTNGLKQIVVFFVFGFDLKFKPNSGTWKKKLIKWLASSLFRVIFIGLAANAFRLDVQKFLTRNKAESSRYNEVMIAMAVWCISPNFTMGLGIWNQLRLQSPGAVFRDDIAESRYYQLWTPHIYRDVRFPFCPGGARWLTIAKQVYALVLLPYVIPVMFLEVLMSVLFCYWIVFKSRLLCLVKCVQVHMITLGCCLIWLLTAGHYGAEKIHKYWTTLWPFVYMYLVYIFASFVVPVLMAVFYGILIGSHWFQIWKGIGLFQESKRKTYGLLHKGARRALNIAPESGSETSDGEEAPSYIEEWYYFIMPHRELQLELDDRTLLIRLDENRLSKDFKFNVREDHTLGVRGVKIVEALLLRLREQMESDSEDDAGLNRGCFDVLVGEETCQDGDINIQNDPTLKHDLQDKKDRKESLHDSEVQIVMLTIKSLAEAAIVQAVTIFLVRTLTGETFSDFVNAMNITIQERHILDWIHHLAKLGEEKLGKALHTVWSSSREVRQLAAEAQKTLARRARDSGREGSQEGRQQRSAAAYFCARTYLDMFSDEKKGEKWLKRTISLEADFLYARVALIQLLFRQQRHLEAYNEAVASESLDPPKLRLFMDSGPLHACDLPLLLSKAIYYMYADAALRPRLLNDGAWPRREILLETCAARCPAVAGDSLARKMQDITKLKACRDNPRSGFQLVGAVPMYLKLHSEGEFCEEADWIEGSLCSMWLGWCTAALVAAAAFLIYSLLPFLAPDDVASSESQGSQSSAAARKGKGAAAGAYPRLEAEERILGARVWSVAELALHDGQDRNRPLLLAIVGEVYDVGPGARFYSPGEGYAEMAGKDASRAMSTGKFDVDAVPSLDGFSDEQVSAVMQWRSFYRHHEEYRFVGFLEGPYYGAEGSHTLELQKLEDTQSKTEKVGKTMAEARQRFKACNSKSKQGEDNTELWCDPGYHGPGTMPVYLTAYNPEAKKRESWCACASPAARSLAHSDDDAPATAPNELVFKFTDYPECKGKMRCWRPKKAGPPTTRKASRRCEIWHWPRLFVGVPFTPHRGRRLLTAAWLSEEDRAEVQHELMRGLRAVSDRSKCSMNIAFATEAENMLLDDDGFILRTARQAWWMNKQNYNGAYGYVSQGREDEDSGEENSAEDTMPERPERNLASQSHSHAEEVLCFLASAVGCLVLVEVRPPYGPEEQPVVDAWTMREINQVFAYRLPQTVPLALFYSLAGASLGLFTVSYFTSFMLLEDQGPKRVVDIGFLISKGVNVYMGRTIPIAPVSERGHARLMMHSCFALMTGWYAPTPVRSEAQVGVSVTVQGQTRLAHALGLELFDALQIGIRTGSIGGLLATSLALGGMAGMWLLIQDDETIVLATYETKVSFSMRVGGGIFSKGDMEQTRMEEDQRLFELQKKMAELDEAEVRVAVEKRKKLRPGYAQKHAMQFWSRVSEVWDKGRILGTCTIIGVKGSPVGCSLVAYFVHVHERFTAKRMRWSLRANLLLVIGLVQLAAIGLNVWGFSDKYPDN</sequence>
<keyword evidence="10" id="KW-0175">Coiled coil</keyword>
<evidence type="ECO:0000256" key="1">
    <source>
        <dbReference type="ARBA" id="ARBA00004127"/>
    </source>
</evidence>
<comment type="subcellular location">
    <subcellularLocation>
        <location evidence="1">Endomembrane system</location>
        <topology evidence="1">Multi-pass membrane protein</topology>
    </subcellularLocation>
</comment>
<evidence type="ECO:0000256" key="5">
    <source>
        <dbReference type="ARBA" id="ARBA00022842"/>
    </source>
</evidence>
<dbReference type="PANTHER" id="PTHR47017:SF1">
    <property type="entry name" value="ACYL-COA"/>
    <property type="match status" value="1"/>
</dbReference>
<keyword evidence="4 12" id="KW-0812">Transmembrane</keyword>
<evidence type="ECO:0000256" key="11">
    <source>
        <dbReference type="SAM" id="MobiDB-lite"/>
    </source>
</evidence>
<evidence type="ECO:0000256" key="7">
    <source>
        <dbReference type="ARBA" id="ARBA00022989"/>
    </source>
</evidence>
<feature type="region of interest" description="Disordered" evidence="11">
    <location>
        <begin position="1538"/>
        <end position="1567"/>
    </location>
</feature>
<feature type="transmembrane region" description="Helical" evidence="12">
    <location>
        <begin position="566"/>
        <end position="594"/>
    </location>
</feature>
<dbReference type="Pfam" id="PF00173">
    <property type="entry name" value="Cyt-b5"/>
    <property type="match status" value="1"/>
</dbReference>
<feature type="domain" description="Cytochrome b5 heme-binding" evidence="13">
    <location>
        <begin position="1202"/>
        <end position="1299"/>
    </location>
</feature>
<comment type="caution">
    <text evidence="14">The sequence shown here is derived from an EMBL/GenBank/DDBJ whole genome shotgun (WGS) entry which is preliminary data.</text>
</comment>
<feature type="coiled-coil region" evidence="10">
    <location>
        <begin position="1803"/>
        <end position="1833"/>
    </location>
</feature>
<dbReference type="EMBL" id="LSRX01000010">
    <property type="protein sequence ID" value="OLQ14833.1"/>
    <property type="molecule type" value="Genomic_DNA"/>
</dbReference>
<gene>
    <name evidence="14" type="primary">Cyb5d2</name>
    <name evidence="14" type="ORF">AK812_SmicGene981</name>
</gene>
<dbReference type="SUPFAM" id="SSF55856">
    <property type="entry name" value="Cytochrome b5-like heme/steroid binding domain"/>
    <property type="match status" value="1"/>
</dbReference>
<dbReference type="GO" id="GO:0009678">
    <property type="term" value="F:diphosphate hydrolysis-driven proton transmembrane transporter activity"/>
    <property type="evidence" value="ECO:0007669"/>
    <property type="project" value="UniProtKB-EC"/>
</dbReference>
<dbReference type="EC" id="7.1.3.1" evidence="2"/>
<proteinExistence type="predicted"/>
<dbReference type="Pfam" id="PF04339">
    <property type="entry name" value="FemAB_like"/>
    <property type="match status" value="2"/>
</dbReference>
<evidence type="ECO:0000259" key="13">
    <source>
        <dbReference type="SMART" id="SM01117"/>
    </source>
</evidence>
<keyword evidence="9 12" id="KW-0472">Membrane</keyword>
<dbReference type="PANTHER" id="PTHR47017">
    <property type="entry name" value="ACYL-COA"/>
    <property type="match status" value="1"/>
</dbReference>
<evidence type="ECO:0000313" key="14">
    <source>
        <dbReference type="EMBL" id="OLQ14833.1"/>
    </source>
</evidence>
<dbReference type="InterPro" id="IPR036400">
    <property type="entry name" value="Cyt_B5-like_heme/steroid_sf"/>
</dbReference>
<evidence type="ECO:0000256" key="12">
    <source>
        <dbReference type="SAM" id="Phobius"/>
    </source>
</evidence>
<evidence type="ECO:0000256" key="10">
    <source>
        <dbReference type="SAM" id="Coils"/>
    </source>
</evidence>
<keyword evidence="15" id="KW-1185">Reference proteome</keyword>
<dbReference type="GO" id="GO:0016020">
    <property type="term" value="C:membrane"/>
    <property type="evidence" value="ECO:0007669"/>
    <property type="project" value="InterPro"/>
</dbReference>
<evidence type="ECO:0000256" key="4">
    <source>
        <dbReference type="ARBA" id="ARBA00022692"/>
    </source>
</evidence>
<dbReference type="GO" id="GO:0004427">
    <property type="term" value="F:inorganic diphosphate phosphatase activity"/>
    <property type="evidence" value="ECO:0007669"/>
    <property type="project" value="InterPro"/>
</dbReference>
<feature type="transmembrane region" description="Helical" evidence="12">
    <location>
        <begin position="601"/>
        <end position="622"/>
    </location>
</feature>
<feature type="compositionally biased region" description="Acidic residues" evidence="11">
    <location>
        <begin position="1543"/>
        <end position="1553"/>
    </location>
</feature>
<evidence type="ECO:0000256" key="9">
    <source>
        <dbReference type="ARBA" id="ARBA00023136"/>
    </source>
</evidence>
<dbReference type="SMART" id="SM01117">
    <property type="entry name" value="Cyt-b5"/>
    <property type="match status" value="1"/>
</dbReference>
<evidence type="ECO:0000313" key="15">
    <source>
        <dbReference type="Proteomes" id="UP000186817"/>
    </source>
</evidence>
<accession>A0A1Q9F574</accession>
<evidence type="ECO:0000256" key="2">
    <source>
        <dbReference type="ARBA" id="ARBA00013242"/>
    </source>
</evidence>
<dbReference type="Pfam" id="PF03030">
    <property type="entry name" value="H_PPase"/>
    <property type="match status" value="1"/>
</dbReference>
<name>A0A1Q9F574_SYMMI</name>